<dbReference type="AlphaFoldDB" id="A0AAN7A268"/>
<protein>
    <recommendedName>
        <fullName evidence="3">F-box domain-containing protein</fullName>
    </recommendedName>
</protein>
<evidence type="ECO:0008006" key="3">
    <source>
        <dbReference type="Google" id="ProtNLM"/>
    </source>
</evidence>
<evidence type="ECO:0000313" key="2">
    <source>
        <dbReference type="Proteomes" id="UP001302321"/>
    </source>
</evidence>
<dbReference type="EMBL" id="MU866412">
    <property type="protein sequence ID" value="KAK4172566.1"/>
    <property type="molecule type" value="Genomic_DNA"/>
</dbReference>
<gene>
    <name evidence="1" type="ORF">QBC36DRAFT_247280</name>
</gene>
<name>A0AAN7A268_9PEZI</name>
<reference evidence="1" key="2">
    <citation type="submission" date="2023-05" db="EMBL/GenBank/DDBJ databases">
        <authorList>
            <consortium name="Lawrence Berkeley National Laboratory"/>
            <person name="Steindorff A."/>
            <person name="Hensen N."/>
            <person name="Bonometti L."/>
            <person name="Westerberg I."/>
            <person name="Brannstrom I.O."/>
            <person name="Guillou S."/>
            <person name="Cros-Aarteil S."/>
            <person name="Calhoun S."/>
            <person name="Haridas S."/>
            <person name="Kuo A."/>
            <person name="Mondo S."/>
            <person name="Pangilinan J."/>
            <person name="Riley R."/>
            <person name="Labutti K."/>
            <person name="Andreopoulos B."/>
            <person name="Lipzen A."/>
            <person name="Chen C."/>
            <person name="Yanf M."/>
            <person name="Daum C."/>
            <person name="Ng V."/>
            <person name="Clum A."/>
            <person name="Ohm R."/>
            <person name="Martin F."/>
            <person name="Silar P."/>
            <person name="Natvig D."/>
            <person name="Lalanne C."/>
            <person name="Gautier V."/>
            <person name="Ament-Velasquez S.L."/>
            <person name="Kruys A."/>
            <person name="Hutchinson M.I."/>
            <person name="Powell A.J."/>
            <person name="Barry K."/>
            <person name="Miller A.N."/>
            <person name="Grigoriev I.V."/>
            <person name="Debuchy R."/>
            <person name="Gladieux P."/>
            <person name="Thoren M.H."/>
            <person name="Johannesson H."/>
        </authorList>
    </citation>
    <scope>NUCLEOTIDE SEQUENCE</scope>
    <source>
        <strain evidence="1">CBS 892.96</strain>
    </source>
</reference>
<dbReference type="Proteomes" id="UP001302321">
    <property type="component" value="Unassembled WGS sequence"/>
</dbReference>
<accession>A0AAN7A268</accession>
<reference evidence="1" key="1">
    <citation type="journal article" date="2023" name="Mol. Phylogenet. Evol.">
        <title>Genome-scale phylogeny and comparative genomics of the fungal order Sordariales.</title>
        <authorList>
            <person name="Hensen N."/>
            <person name="Bonometti L."/>
            <person name="Westerberg I."/>
            <person name="Brannstrom I.O."/>
            <person name="Guillou S."/>
            <person name="Cros-Aarteil S."/>
            <person name="Calhoun S."/>
            <person name="Haridas S."/>
            <person name="Kuo A."/>
            <person name="Mondo S."/>
            <person name="Pangilinan J."/>
            <person name="Riley R."/>
            <person name="LaButti K."/>
            <person name="Andreopoulos B."/>
            <person name="Lipzen A."/>
            <person name="Chen C."/>
            <person name="Yan M."/>
            <person name="Daum C."/>
            <person name="Ng V."/>
            <person name="Clum A."/>
            <person name="Steindorff A."/>
            <person name="Ohm R.A."/>
            <person name="Martin F."/>
            <person name="Silar P."/>
            <person name="Natvig D.O."/>
            <person name="Lalanne C."/>
            <person name="Gautier V."/>
            <person name="Ament-Velasquez S.L."/>
            <person name="Kruys A."/>
            <person name="Hutchinson M.I."/>
            <person name="Powell A.J."/>
            <person name="Barry K."/>
            <person name="Miller A.N."/>
            <person name="Grigoriev I.V."/>
            <person name="Debuchy R."/>
            <person name="Gladieux P."/>
            <person name="Hiltunen Thoren M."/>
            <person name="Johannesson H."/>
        </authorList>
    </citation>
    <scope>NUCLEOTIDE SEQUENCE</scope>
    <source>
        <strain evidence="1">CBS 892.96</strain>
    </source>
</reference>
<proteinExistence type="predicted"/>
<evidence type="ECO:0000313" key="1">
    <source>
        <dbReference type="EMBL" id="KAK4172566.1"/>
    </source>
</evidence>
<dbReference type="InterPro" id="IPR036047">
    <property type="entry name" value="F-box-like_dom_sf"/>
</dbReference>
<keyword evidence="2" id="KW-1185">Reference proteome</keyword>
<dbReference type="SUPFAM" id="SSF81383">
    <property type="entry name" value="F-box domain"/>
    <property type="match status" value="1"/>
</dbReference>
<comment type="caution">
    <text evidence="1">The sequence shown here is derived from an EMBL/GenBank/DDBJ whole genome shotgun (WGS) entry which is preliminary data.</text>
</comment>
<sequence length="358" mass="40476">MDTSNPPTALQIPELLSQIFLHLPPLHLITSTTRVSRLWHSVLETDPLLQCHLFFLPDPAWTAYPSFIPSPRKINPFFKTVFSLFFHPAFLGEMGVLFSAQASPPHSNGTPQEGRLAHWSDEKRGRMTRTGASWRRMGCWRGVHTGMGFVEREPTAEVGLVREQVYCLVERGDGRDHGYCHVLTMGDFYDWIVEALATVSKSLDSGRYEQDLNKMVWVVIWGAKLQGREESGDKLSLRAFSRRVVLKRGDKMVEDEQDEMIADDTKEEDKGAPGQHITEKERQGLTTIMDCFVGQSWRLRMQYMPQPDIAASQRGQQNIEKFMSADARDGFRTVSAAVPPNYRPTEVGDSSVGYLLAG</sequence>
<organism evidence="1 2">
    <name type="scientific">Triangularia setosa</name>
    <dbReference type="NCBI Taxonomy" id="2587417"/>
    <lineage>
        <taxon>Eukaryota</taxon>
        <taxon>Fungi</taxon>
        <taxon>Dikarya</taxon>
        <taxon>Ascomycota</taxon>
        <taxon>Pezizomycotina</taxon>
        <taxon>Sordariomycetes</taxon>
        <taxon>Sordariomycetidae</taxon>
        <taxon>Sordariales</taxon>
        <taxon>Podosporaceae</taxon>
        <taxon>Triangularia</taxon>
    </lineage>
</organism>
<dbReference type="CDD" id="cd09917">
    <property type="entry name" value="F-box_SF"/>
    <property type="match status" value="1"/>
</dbReference>